<evidence type="ECO:0000313" key="11">
    <source>
        <dbReference type="Proteomes" id="UP000307602"/>
    </source>
</evidence>
<feature type="domain" description="Glycoside hydrolase family 29 N-terminal" evidence="8">
    <location>
        <begin position="19"/>
        <end position="361"/>
    </location>
</feature>
<dbReference type="InterPro" id="IPR013780">
    <property type="entry name" value="Glyco_hydro_b"/>
</dbReference>
<comment type="similarity">
    <text evidence="2">Belongs to the glycosyl hydrolase 29 family.</text>
</comment>
<keyword evidence="5" id="KW-0378">Hydrolase</keyword>
<dbReference type="InterPro" id="IPR057739">
    <property type="entry name" value="Glyco_hydro_29_N"/>
</dbReference>
<keyword evidence="11" id="KW-1185">Reference proteome</keyword>
<dbReference type="GO" id="GO:0006004">
    <property type="term" value="P:fucose metabolic process"/>
    <property type="evidence" value="ECO:0007669"/>
    <property type="project" value="InterPro"/>
</dbReference>
<feature type="chain" id="PRO_5020565853" description="alpha-L-fucosidase" evidence="7">
    <location>
        <begin position="20"/>
        <end position="623"/>
    </location>
</feature>
<dbReference type="GO" id="GO:0004560">
    <property type="term" value="F:alpha-L-fucosidase activity"/>
    <property type="evidence" value="ECO:0007669"/>
    <property type="project" value="InterPro"/>
</dbReference>
<keyword evidence="6" id="KW-0326">Glycosidase</keyword>
<protein>
    <recommendedName>
        <fullName evidence="3">alpha-L-fucosidase</fullName>
        <ecNumber evidence="3">3.2.1.51</ecNumber>
    </recommendedName>
</protein>
<feature type="signal peptide" evidence="7">
    <location>
        <begin position="1"/>
        <end position="19"/>
    </location>
</feature>
<dbReference type="SUPFAM" id="SSF51445">
    <property type="entry name" value="(Trans)glycosidases"/>
    <property type="match status" value="1"/>
</dbReference>
<name>A0A4S1E102_9FLAO</name>
<dbReference type="InterPro" id="IPR031919">
    <property type="entry name" value="Fucosidase_C"/>
</dbReference>
<dbReference type="RefSeq" id="WP_135875505.1">
    <property type="nucleotide sequence ID" value="NZ_SRSO01000003.1"/>
</dbReference>
<keyword evidence="4 7" id="KW-0732">Signal</keyword>
<evidence type="ECO:0000256" key="4">
    <source>
        <dbReference type="ARBA" id="ARBA00022729"/>
    </source>
</evidence>
<dbReference type="PRINTS" id="PR00741">
    <property type="entry name" value="GLHYDRLASE29"/>
</dbReference>
<gene>
    <name evidence="10" type="ORF">EM932_03415</name>
</gene>
<dbReference type="EMBL" id="SRSO01000003">
    <property type="protein sequence ID" value="TGV04200.1"/>
    <property type="molecule type" value="Genomic_DNA"/>
</dbReference>
<feature type="domain" description="Alpha-L-fucosidase C-terminal" evidence="9">
    <location>
        <begin position="394"/>
        <end position="476"/>
    </location>
</feature>
<organism evidence="10 11">
    <name type="scientific">Flavivirga rizhaonensis</name>
    <dbReference type="NCBI Taxonomy" id="2559571"/>
    <lineage>
        <taxon>Bacteria</taxon>
        <taxon>Pseudomonadati</taxon>
        <taxon>Bacteroidota</taxon>
        <taxon>Flavobacteriia</taxon>
        <taxon>Flavobacteriales</taxon>
        <taxon>Flavobacteriaceae</taxon>
        <taxon>Flavivirga</taxon>
    </lineage>
</organism>
<evidence type="ECO:0000259" key="9">
    <source>
        <dbReference type="Pfam" id="PF16757"/>
    </source>
</evidence>
<evidence type="ECO:0000256" key="5">
    <source>
        <dbReference type="ARBA" id="ARBA00022801"/>
    </source>
</evidence>
<evidence type="ECO:0000256" key="1">
    <source>
        <dbReference type="ARBA" id="ARBA00004071"/>
    </source>
</evidence>
<evidence type="ECO:0000256" key="3">
    <source>
        <dbReference type="ARBA" id="ARBA00012662"/>
    </source>
</evidence>
<dbReference type="PANTHER" id="PTHR10030">
    <property type="entry name" value="ALPHA-L-FUCOSIDASE"/>
    <property type="match status" value="1"/>
</dbReference>
<evidence type="ECO:0000259" key="8">
    <source>
        <dbReference type="Pfam" id="PF01120"/>
    </source>
</evidence>
<dbReference type="GO" id="GO:0005764">
    <property type="term" value="C:lysosome"/>
    <property type="evidence" value="ECO:0007669"/>
    <property type="project" value="TreeGrafter"/>
</dbReference>
<dbReference type="GO" id="GO:0016139">
    <property type="term" value="P:glycoside catabolic process"/>
    <property type="evidence" value="ECO:0007669"/>
    <property type="project" value="TreeGrafter"/>
</dbReference>
<sequence length="623" mass="72093">MKKVGMTWFLVLFFVCSFAQTKDKTIEMSWETLQQHNIPEWFKDAKFGIYAHLGVYCVPAFEGEWYPRYMYQDNHKVQKHHIETYGSLDKFGYHDFIPMFKLKNWNPKEWADLYKRAGAKFAGPVAEHHDGFSMWGSKINRWNTKKMGPKRDVVGELVREIRKNDMKVITSFHHGFNIDGYYETVEGTHTADPKYADLYGKLPLEQSYERWFGKLKEVIDNYQPDQIWFDWGLRAIPMEYRQKFASYYYSKEKEWGKEVIITRKLDQLPKGVGVHDYESGSPRDLLPELWQTDQSTGGHYWSYRKGLKTKSSRWLLHELIRVVSKNGVMLLNVCPAADGTIPGGQKEMLYEVGDWLKINGEAIYGTRPWRVAGEGPNMYGKNGYYMEYCSAPQSNTMNVHYTQKDGNLYAICLDWPGEGFTFDKIQVKGKSNKAKITLLGSGEVDYSIADEKLTIKKLGIKAGDLSFKHAYVFKIEGFDLKADPFSKLEVLNLNGNNATTTGHIQKRIVNPVDGKIQKNGLQNWHNAWDKAYWLVNVKVPGKYIVRGELATRFRAARMVLSNGEDALKFETEPRTKYGESVIKDYGVITFKKSGLYQIELKAQDFDNFPGIQRFWQIELAPLD</sequence>
<accession>A0A4S1E102</accession>
<dbReference type="InterPro" id="IPR016286">
    <property type="entry name" value="FUC_metazoa-typ"/>
</dbReference>
<dbReference type="Gene3D" id="3.20.20.80">
    <property type="entry name" value="Glycosidases"/>
    <property type="match status" value="1"/>
</dbReference>
<proteinExistence type="inferred from homology"/>
<dbReference type="EC" id="3.2.1.51" evidence="3"/>
<dbReference type="SMART" id="SM00812">
    <property type="entry name" value="Alpha_L_fucos"/>
    <property type="match status" value="1"/>
</dbReference>
<dbReference type="InterPro" id="IPR017853">
    <property type="entry name" value="GH"/>
</dbReference>
<evidence type="ECO:0000256" key="2">
    <source>
        <dbReference type="ARBA" id="ARBA00007951"/>
    </source>
</evidence>
<comment type="function">
    <text evidence="1">Alpha-L-fucosidase is responsible for hydrolyzing the alpha-1,6-linked fucose joined to the reducing-end N-acetylglucosamine of the carbohydrate moieties of glycoproteins.</text>
</comment>
<reference evidence="10 11" key="1">
    <citation type="submission" date="2019-04" db="EMBL/GenBank/DDBJ databases">
        <authorList>
            <person name="Liu A."/>
        </authorList>
    </citation>
    <scope>NUCLEOTIDE SEQUENCE [LARGE SCALE GENOMIC DNA]</scope>
    <source>
        <strain evidence="10 11">RZ03</strain>
    </source>
</reference>
<dbReference type="AlphaFoldDB" id="A0A4S1E102"/>
<dbReference type="InterPro" id="IPR000933">
    <property type="entry name" value="Glyco_hydro_29"/>
</dbReference>
<dbReference type="PANTHER" id="PTHR10030:SF37">
    <property type="entry name" value="ALPHA-L-FUCOSIDASE-RELATED"/>
    <property type="match status" value="1"/>
</dbReference>
<dbReference type="Gene3D" id="2.60.40.1180">
    <property type="entry name" value="Golgi alpha-mannosidase II"/>
    <property type="match status" value="1"/>
</dbReference>
<evidence type="ECO:0000256" key="6">
    <source>
        <dbReference type="ARBA" id="ARBA00023295"/>
    </source>
</evidence>
<comment type="caution">
    <text evidence="10">The sequence shown here is derived from an EMBL/GenBank/DDBJ whole genome shotgun (WGS) entry which is preliminary data.</text>
</comment>
<dbReference type="Proteomes" id="UP000307602">
    <property type="component" value="Unassembled WGS sequence"/>
</dbReference>
<evidence type="ECO:0000313" key="10">
    <source>
        <dbReference type="EMBL" id="TGV04200.1"/>
    </source>
</evidence>
<evidence type="ECO:0000256" key="7">
    <source>
        <dbReference type="SAM" id="SignalP"/>
    </source>
</evidence>
<dbReference type="Pfam" id="PF16757">
    <property type="entry name" value="Fucosidase_C"/>
    <property type="match status" value="1"/>
</dbReference>
<dbReference type="Pfam" id="PF01120">
    <property type="entry name" value="Alpha_L_fucos"/>
    <property type="match status" value="1"/>
</dbReference>
<dbReference type="OrthoDB" id="1095333at2"/>